<sequence>MTISAKNVRFDETTMWVELNDGRVMGVPIAWFPRLLNATDKERNDYELSKRGIHWDNLDEDISVDGLLAGRGDVTHVPHRVA</sequence>
<evidence type="ECO:0000313" key="2">
    <source>
        <dbReference type="EMBL" id="AKE61667.1"/>
    </source>
</evidence>
<dbReference type="KEGG" id="cama:F384_25400"/>
<evidence type="ECO:0000313" key="1">
    <source>
        <dbReference type="EMBL" id="AKE61268.1"/>
    </source>
</evidence>
<gene>
    <name evidence="1" type="ORF">F384_23210</name>
    <name evidence="2" type="ORF">F384_25400</name>
</gene>
<evidence type="ECO:0000313" key="3">
    <source>
        <dbReference type="Proteomes" id="UP000034085"/>
    </source>
</evidence>
<dbReference type="EMBL" id="CP011132">
    <property type="protein sequence ID" value="AKE61667.1"/>
    <property type="molecule type" value="Genomic_DNA"/>
</dbReference>
<reference evidence="2" key="3">
    <citation type="journal article" date="2014" name="Int. J. Hydrogen Energy">
        <title>Cloning and functional expression of Citrobacter amalonaticus Y19 carbon monoxide dehydrogenase in Escherichia coli.</title>
        <authorList>
            <person name="Sekar B.S."/>
            <person name="Raj S.M."/>
            <person name="Seol E."/>
            <person name="Ainala S.K."/>
            <person name="Lee J."/>
            <person name="Park S."/>
        </authorList>
    </citation>
    <scope>NUCLEOTIDE SEQUENCE</scope>
    <source>
        <strain evidence="2">Y19</strain>
    </source>
</reference>
<protein>
    <recommendedName>
        <fullName evidence="4">DUF2442 domain-containing protein</fullName>
    </recommendedName>
</protein>
<dbReference type="Gene3D" id="3.30.2020.40">
    <property type="entry name" value="Uncharacterised protein PF10387, DUF2442"/>
    <property type="match status" value="1"/>
</dbReference>
<dbReference type="HOGENOM" id="CLU_177114_0_0_6"/>
<dbReference type="KEGG" id="cama:F384_23210"/>
<accession>A0A0F6TZH9</accession>
<dbReference type="Proteomes" id="UP000034085">
    <property type="component" value="Chromosome"/>
</dbReference>
<dbReference type="Pfam" id="PF10387">
    <property type="entry name" value="DUF2442"/>
    <property type="match status" value="1"/>
</dbReference>
<reference evidence="2 3" key="1">
    <citation type="journal article" date="2013" name="Appl. Microbiol. Biotechnol.">
        <title>Glycerol assimilation and production of 1,3-propanediol by Citrobacter amalonaticus Y19.</title>
        <authorList>
            <person name="Ainala S.K."/>
            <person name="Ashok S."/>
            <person name="Ko Y."/>
            <person name="Park S."/>
        </authorList>
    </citation>
    <scope>NUCLEOTIDE SEQUENCE [LARGE SCALE GENOMIC DNA]</scope>
    <source>
        <strain evidence="2 3">Y19</strain>
    </source>
</reference>
<dbReference type="RefSeq" id="WP_000155614.1">
    <property type="nucleotide sequence ID" value="NZ_CP011132.1"/>
</dbReference>
<name>A0A0F6TZH9_CITAM</name>
<dbReference type="AlphaFoldDB" id="A0A0F6TZH9"/>
<evidence type="ECO:0008006" key="4">
    <source>
        <dbReference type="Google" id="ProtNLM"/>
    </source>
</evidence>
<reference evidence="2" key="2">
    <citation type="journal article" date="2014" name="Int. J. Hydrogen Energy">
        <title>Improvement of carbon monoxide-dependent hydrogen production activity in Citrobacter amalonaticus Y19 by over-expressing the CO-sensing transcriptional activator, CooA.</title>
        <authorList>
            <person name="Ainala S.K."/>
            <person name="Seol E."/>
            <person name="Sekar B.S."/>
            <person name="Park S."/>
        </authorList>
    </citation>
    <scope>NUCLEOTIDE SEQUENCE</scope>
    <source>
        <strain evidence="2">Y19</strain>
    </source>
</reference>
<dbReference type="EMBL" id="CP011132">
    <property type="protein sequence ID" value="AKE61268.1"/>
    <property type="molecule type" value="Genomic_DNA"/>
</dbReference>
<dbReference type="InterPro" id="IPR018841">
    <property type="entry name" value="DUF2442"/>
</dbReference>
<reference evidence="2" key="4">
    <citation type="submission" date="2015-03" db="EMBL/GenBank/DDBJ databases">
        <title>Complete genome sequence of Citrobacter amalonaticus Y19.</title>
        <authorList>
            <person name="Park S."/>
        </authorList>
    </citation>
    <scope>NUCLEOTIDE SEQUENCE</scope>
    <source>
        <strain evidence="2">Y19</strain>
    </source>
</reference>
<dbReference type="PATRIC" id="fig|1261127.3.peg.4816"/>
<proteinExistence type="predicted"/>
<organism evidence="2 3">
    <name type="scientific">Citrobacter amalonaticus Y19</name>
    <dbReference type="NCBI Taxonomy" id="1261127"/>
    <lineage>
        <taxon>Bacteria</taxon>
        <taxon>Pseudomonadati</taxon>
        <taxon>Pseudomonadota</taxon>
        <taxon>Gammaproteobacteria</taxon>
        <taxon>Enterobacterales</taxon>
        <taxon>Enterobacteriaceae</taxon>
        <taxon>Citrobacter</taxon>
    </lineage>
</organism>
<dbReference type="OrthoDB" id="9807561at2"/>